<keyword evidence="1" id="KW-0812">Transmembrane</keyword>
<keyword evidence="1" id="KW-0472">Membrane</keyword>
<feature type="domain" description="Inner membrane component" evidence="2">
    <location>
        <begin position="76"/>
        <end position="126"/>
    </location>
</feature>
<feature type="domain" description="Inner membrane component" evidence="2">
    <location>
        <begin position="5"/>
        <end position="54"/>
    </location>
</feature>
<evidence type="ECO:0000313" key="3">
    <source>
        <dbReference type="EMBL" id="KGQ32263.1"/>
    </source>
</evidence>
<evidence type="ECO:0000259" key="2">
    <source>
        <dbReference type="Pfam" id="PF03733"/>
    </source>
</evidence>
<evidence type="ECO:0000256" key="1">
    <source>
        <dbReference type="PIRNR" id="PIRNR028777"/>
    </source>
</evidence>
<dbReference type="RefSeq" id="WP_039135293.1">
    <property type="nucleotide sequence ID" value="NZ_JPXY01000024.1"/>
</dbReference>
<keyword evidence="4" id="KW-1185">Reference proteome</keyword>
<dbReference type="Pfam" id="PF03733">
    <property type="entry name" value="YccF"/>
    <property type="match status" value="2"/>
</dbReference>
<dbReference type="GO" id="GO:0005886">
    <property type="term" value="C:plasma membrane"/>
    <property type="evidence" value="ECO:0007669"/>
    <property type="project" value="UniProtKB-SubCell"/>
</dbReference>
<reference evidence="3 4" key="1">
    <citation type="submission" date="2014-08" db="EMBL/GenBank/DDBJ databases">
        <title>Chaperone-usher fimbriae in a diverse selection of Gallibacterium genomes.</title>
        <authorList>
            <person name="Kudirkiene E."/>
            <person name="Bager R.J."/>
            <person name="Johnson T.J."/>
            <person name="Bojesen A.M."/>
        </authorList>
    </citation>
    <scope>NUCLEOTIDE SEQUENCE [LARGE SCALE GENOMIC DNA]</scope>
    <source>
        <strain evidence="3 4">CCM5976</strain>
    </source>
</reference>
<dbReference type="AlphaFoldDB" id="A0A0A2XJA0"/>
<dbReference type="Proteomes" id="UP000030418">
    <property type="component" value="Unassembled WGS sequence"/>
</dbReference>
<comment type="caution">
    <text evidence="3">The sequence shown here is derived from an EMBL/GenBank/DDBJ whole genome shotgun (WGS) entry which is preliminary data.</text>
</comment>
<gene>
    <name evidence="3" type="ORF">P375_05560</name>
</gene>
<keyword evidence="1" id="KW-1133">Transmembrane helix</keyword>
<dbReference type="InterPro" id="IPR031308">
    <property type="entry name" value="UCP028777"/>
</dbReference>
<evidence type="ECO:0000313" key="4">
    <source>
        <dbReference type="Proteomes" id="UP000030418"/>
    </source>
</evidence>
<keyword evidence="1" id="KW-0997">Cell inner membrane</keyword>
<dbReference type="InterPro" id="IPR005185">
    <property type="entry name" value="YccF"/>
</dbReference>
<feature type="transmembrane region" description="Helical" evidence="1">
    <location>
        <begin position="12"/>
        <end position="38"/>
    </location>
</feature>
<dbReference type="InterPro" id="IPR052937">
    <property type="entry name" value="Inner_membrane_protein"/>
</dbReference>
<keyword evidence="1" id="KW-1003">Cell membrane</keyword>
<feature type="transmembrane region" description="Helical" evidence="1">
    <location>
        <begin position="79"/>
        <end position="105"/>
    </location>
</feature>
<organism evidence="3 4">
    <name type="scientific">Gallibacterium genomosp. 2</name>
    <dbReference type="NCBI Taxonomy" id="155517"/>
    <lineage>
        <taxon>Bacteria</taxon>
        <taxon>Pseudomonadati</taxon>
        <taxon>Pseudomonadota</taxon>
        <taxon>Gammaproteobacteria</taxon>
        <taxon>Pasteurellales</taxon>
        <taxon>Pasteurellaceae</taxon>
        <taxon>Gallibacterium</taxon>
    </lineage>
</organism>
<comment type="subcellular location">
    <subcellularLocation>
        <location evidence="1">Cell inner membrane</location>
        <topology evidence="1">Multi-pass membrane protein</topology>
    </subcellularLocation>
</comment>
<dbReference type="EMBL" id="JPXY01000024">
    <property type="protein sequence ID" value="KGQ32263.1"/>
    <property type="molecule type" value="Genomic_DNA"/>
</dbReference>
<name>A0A0A2XJA0_9PAST</name>
<sequence>MWNFIFNLLNFILGGFATSLGWLIASFVSAMLIVTLPYTRSCWEIFKLSLMPFGYDIVHINQIEPQHPIMNGLGSVLNIIWFILFGWWLAIMHIIVGVTQCLTIIGIPTGIMHFKLVRISLFPVGQRVVDKEYANFLKQNKFFD</sequence>
<protein>
    <recommendedName>
        <fullName evidence="1">Inner membrane protein YccF</fullName>
    </recommendedName>
</protein>
<dbReference type="PANTHER" id="PTHR42903">
    <property type="entry name" value="INNER MEMBRANE PROTEIN YCCF"/>
    <property type="match status" value="1"/>
</dbReference>
<dbReference type="PIRSF" id="PIRSF028777">
    <property type="entry name" value="UCP028777"/>
    <property type="match status" value="1"/>
</dbReference>
<dbReference type="PANTHER" id="PTHR42903:SF1">
    <property type="entry name" value="INNER MEMBRANE PROTEIN YCCF"/>
    <property type="match status" value="1"/>
</dbReference>
<accession>A0A0A2XJA0</accession>
<proteinExistence type="predicted"/>